<dbReference type="Proteomes" id="UP000077857">
    <property type="component" value="Unassembled WGS sequence"/>
</dbReference>
<feature type="coiled-coil region" evidence="1">
    <location>
        <begin position="187"/>
        <end position="221"/>
    </location>
</feature>
<feature type="coiled-coil region" evidence="1">
    <location>
        <begin position="59"/>
        <end position="107"/>
    </location>
</feature>
<reference evidence="4 5" key="1">
    <citation type="submission" date="2016-03" db="EMBL/GenBank/DDBJ databases">
        <authorList>
            <person name="Ploux O."/>
        </authorList>
    </citation>
    <scope>NUCLEOTIDE SEQUENCE [LARGE SCALE GENOMIC DNA]</scope>
    <source>
        <strain evidence="4 5">R-45378</strain>
    </source>
</reference>
<keyword evidence="3" id="KW-0472">Membrane</keyword>
<keyword evidence="3" id="KW-1133">Transmembrane helix</keyword>
<gene>
    <name evidence="4" type="ORF">A1507_05845</name>
</gene>
<dbReference type="EMBL" id="LUUJ01000044">
    <property type="protein sequence ID" value="OAI19873.1"/>
    <property type="molecule type" value="Genomic_DNA"/>
</dbReference>
<feature type="compositionally biased region" description="Basic and acidic residues" evidence="2">
    <location>
        <begin position="442"/>
        <end position="454"/>
    </location>
</feature>
<feature type="transmembrane region" description="Helical" evidence="3">
    <location>
        <begin position="25"/>
        <end position="47"/>
    </location>
</feature>
<dbReference type="AlphaFoldDB" id="A0A177NRD8"/>
<keyword evidence="3" id="KW-0812">Transmembrane</keyword>
<keyword evidence="1" id="KW-0175">Coiled coil</keyword>
<evidence type="ECO:0000313" key="5">
    <source>
        <dbReference type="Proteomes" id="UP000077857"/>
    </source>
</evidence>
<evidence type="ECO:0000256" key="2">
    <source>
        <dbReference type="SAM" id="MobiDB-lite"/>
    </source>
</evidence>
<proteinExistence type="predicted"/>
<organism evidence="4 5">
    <name type="scientific">Methylomonas koyamae</name>
    <dbReference type="NCBI Taxonomy" id="702114"/>
    <lineage>
        <taxon>Bacteria</taxon>
        <taxon>Pseudomonadati</taxon>
        <taxon>Pseudomonadota</taxon>
        <taxon>Gammaproteobacteria</taxon>
        <taxon>Methylococcales</taxon>
        <taxon>Methylococcaceae</taxon>
        <taxon>Methylomonas</taxon>
    </lineage>
</organism>
<sequence length="454" mass="47999">MDAYLPMIQSILLDWYQLTVANPEYAGAVAIAVWLLTSIFYSIRIYFLKKANAALVKMRLGLQADLEAAQQQVQSSQAELAASVQQLAEVQTAAEASAQRAAGLEEQVVAGNRQLIDSIKALANKFELTEPSLPAANSADNGELWNRYATISEQAVERFQTEQKGKTDLQLSLWAESAKLAEKDALLEPLQRKVEEQTAQVAKLELALEEQKILFERQQANAEKALAATVNRYQTEFAEQVKPADNAAVSIAPAPVPRPEPVAEPKPSVIEAASAPAPAVVKPAAVEPAAAPAPVPLAAAPAAPVETVAANDIAATAKHSSVDKAVEKSGGFGKFKQLLNNTMQQMAKLDQKLGTQTTVEVAEAVEEAAAPAAEPVIEAAPPAPEAVAEPVAEPAAPAKASKLKSLFGKSKPAAEAQPAPVAAPEPEPVPTPEPAPIPAAAKQDKLKDLFSKWK</sequence>
<accession>A0A177NRD8</accession>
<feature type="region of interest" description="Disordered" evidence="2">
    <location>
        <begin position="398"/>
        <end position="454"/>
    </location>
</feature>
<name>A0A177NRD8_9GAMM</name>
<dbReference type="OrthoDB" id="5566297at2"/>
<protein>
    <submittedName>
        <fullName evidence="4">Uncharacterized protein</fullName>
    </submittedName>
</protein>
<comment type="caution">
    <text evidence="4">The sequence shown here is derived from an EMBL/GenBank/DDBJ whole genome shotgun (WGS) entry which is preliminary data.</text>
</comment>
<evidence type="ECO:0000313" key="4">
    <source>
        <dbReference type="EMBL" id="OAI19873.1"/>
    </source>
</evidence>
<evidence type="ECO:0000256" key="3">
    <source>
        <dbReference type="SAM" id="Phobius"/>
    </source>
</evidence>
<evidence type="ECO:0000256" key="1">
    <source>
        <dbReference type="SAM" id="Coils"/>
    </source>
</evidence>
<feature type="compositionally biased region" description="Pro residues" evidence="2">
    <location>
        <begin position="421"/>
        <end position="437"/>
    </location>
</feature>